<feature type="signal peptide" evidence="3">
    <location>
        <begin position="1"/>
        <end position="18"/>
    </location>
</feature>
<gene>
    <name evidence="5" type="ORF">DCS_01638</name>
</gene>
<evidence type="ECO:0000313" key="5">
    <source>
        <dbReference type="EMBL" id="KYK60501.1"/>
    </source>
</evidence>
<sequence length="535" mass="56821">MSLLRVLVLSQALGFVVGECSVNSSNCPGKLTRNTTSGIFAPHFPSSHPAVVSFPNIPYAQCPTGKLRFAPPVARAPPADGRVVHATDLPPGCVQSSQFASDTVYDAQKSYLLHGGNSSRSDKSEDCLRLSIFAPKATVHGAVRGGGRTPLPPLPVIVWIHGGGFQSGGIDVPYQLAFNWVQRSQRHLMVHVQYRLGLLGFPNAAGLAASGENVNLGLLDQRLAMEWVRANIASFGGDAERITLWGQSAGAFSTDAYLFAWAADPIVAGAIVGSGNALALEAYTGPSANHTHFTRVAASLGCAGLAPAAELTCMRSVPSSRLQNYLEALRVNGPIQIIADNVTVFSNYAARIAAGGSQFPTRLPLLLGTTTDEGNGMVSYSFNGSKTATSLPPALQSESKAFTLRFVCGTLREVRLRSEAGAPTWQYLYAGNFTDISPRPWLGAYHSSELPLVFGNLGIEGPVTGPFERRASRYMQDLFLAFAEDPTGGLSRAGWPTALQGRKSSIMKWAADGKVGQLVDAHAIKLECTKNGYSV</sequence>
<dbReference type="PANTHER" id="PTHR11559">
    <property type="entry name" value="CARBOXYLESTERASE"/>
    <property type="match status" value="1"/>
</dbReference>
<keyword evidence="2 3" id="KW-0378">Hydrolase</keyword>
<dbReference type="EC" id="3.1.1.-" evidence="3"/>
<evidence type="ECO:0000313" key="6">
    <source>
        <dbReference type="Proteomes" id="UP000076580"/>
    </source>
</evidence>
<evidence type="ECO:0000259" key="4">
    <source>
        <dbReference type="Pfam" id="PF00135"/>
    </source>
</evidence>
<keyword evidence="6" id="KW-1185">Reference proteome</keyword>
<proteinExistence type="inferred from homology"/>
<evidence type="ECO:0000256" key="2">
    <source>
        <dbReference type="ARBA" id="ARBA00022801"/>
    </source>
</evidence>
<keyword evidence="3" id="KW-0732">Signal</keyword>
<name>A0A151GTV2_DRECN</name>
<dbReference type="Proteomes" id="UP000076580">
    <property type="component" value="Chromosome 01"/>
</dbReference>
<feature type="domain" description="Carboxylesterase type B" evidence="4">
    <location>
        <begin position="50"/>
        <end position="387"/>
    </location>
</feature>
<feature type="domain" description="Carboxylesterase type B" evidence="4">
    <location>
        <begin position="405"/>
        <end position="516"/>
    </location>
</feature>
<evidence type="ECO:0000256" key="1">
    <source>
        <dbReference type="ARBA" id="ARBA00005964"/>
    </source>
</evidence>
<organism evidence="5 6">
    <name type="scientific">Drechmeria coniospora</name>
    <name type="common">Nematophagous fungus</name>
    <name type="synonym">Meria coniospora</name>
    <dbReference type="NCBI Taxonomy" id="98403"/>
    <lineage>
        <taxon>Eukaryota</taxon>
        <taxon>Fungi</taxon>
        <taxon>Dikarya</taxon>
        <taxon>Ascomycota</taxon>
        <taxon>Pezizomycotina</taxon>
        <taxon>Sordariomycetes</taxon>
        <taxon>Hypocreomycetidae</taxon>
        <taxon>Hypocreales</taxon>
        <taxon>Ophiocordycipitaceae</taxon>
        <taxon>Drechmeria</taxon>
    </lineage>
</organism>
<dbReference type="GO" id="GO:0016787">
    <property type="term" value="F:hydrolase activity"/>
    <property type="evidence" value="ECO:0007669"/>
    <property type="project" value="UniProtKB-KW"/>
</dbReference>
<dbReference type="EMBL" id="LAYC01000001">
    <property type="protein sequence ID" value="KYK60501.1"/>
    <property type="molecule type" value="Genomic_DNA"/>
</dbReference>
<dbReference type="AlphaFoldDB" id="A0A151GTV2"/>
<dbReference type="InterPro" id="IPR050309">
    <property type="entry name" value="Type-B_Carboxylest/Lipase"/>
</dbReference>
<dbReference type="RefSeq" id="XP_040659853.1">
    <property type="nucleotide sequence ID" value="XM_040798970.1"/>
</dbReference>
<dbReference type="InterPro" id="IPR002018">
    <property type="entry name" value="CarbesteraseB"/>
</dbReference>
<dbReference type="ESTHER" id="9hypo-a0a151gtv2">
    <property type="family name" value="Fungal_carboxylesterase_lipase"/>
</dbReference>
<dbReference type="SUPFAM" id="SSF53474">
    <property type="entry name" value="alpha/beta-Hydrolases"/>
    <property type="match status" value="1"/>
</dbReference>
<dbReference type="InterPro" id="IPR019826">
    <property type="entry name" value="Carboxylesterase_B_AS"/>
</dbReference>
<dbReference type="Gene3D" id="3.40.50.1820">
    <property type="entry name" value="alpha/beta hydrolase"/>
    <property type="match status" value="1"/>
</dbReference>
<dbReference type="Pfam" id="PF00135">
    <property type="entry name" value="COesterase"/>
    <property type="match status" value="2"/>
</dbReference>
<comment type="similarity">
    <text evidence="1 3">Belongs to the type-B carboxylesterase/lipase family.</text>
</comment>
<accession>A0A151GTV2</accession>
<reference evidence="5 6" key="1">
    <citation type="journal article" date="2016" name="Sci. Rep.">
        <title>Insights into Adaptations to a Near-Obligate Nematode Endoparasitic Lifestyle from the Finished Genome of Drechmeria coniospora.</title>
        <authorList>
            <person name="Zhang L."/>
            <person name="Zhou Z."/>
            <person name="Guo Q."/>
            <person name="Fokkens L."/>
            <person name="Miskei M."/>
            <person name="Pocsi I."/>
            <person name="Zhang W."/>
            <person name="Chen M."/>
            <person name="Wang L."/>
            <person name="Sun Y."/>
            <person name="Donzelli B.G."/>
            <person name="Gibson D.M."/>
            <person name="Nelson D.R."/>
            <person name="Luo J.G."/>
            <person name="Rep M."/>
            <person name="Liu H."/>
            <person name="Yang S."/>
            <person name="Wang J."/>
            <person name="Krasnoff S.B."/>
            <person name="Xu Y."/>
            <person name="Molnar I."/>
            <person name="Lin M."/>
        </authorList>
    </citation>
    <scope>NUCLEOTIDE SEQUENCE [LARGE SCALE GENOMIC DNA]</scope>
    <source>
        <strain evidence="5 6">ARSEF 6962</strain>
    </source>
</reference>
<dbReference type="PROSITE" id="PS00122">
    <property type="entry name" value="CARBOXYLESTERASE_B_1"/>
    <property type="match status" value="1"/>
</dbReference>
<evidence type="ECO:0000256" key="3">
    <source>
        <dbReference type="RuleBase" id="RU361235"/>
    </source>
</evidence>
<protein>
    <recommendedName>
        <fullName evidence="3">Carboxylic ester hydrolase</fullName>
        <ecNumber evidence="3">3.1.1.-</ecNumber>
    </recommendedName>
</protein>
<comment type="caution">
    <text evidence="5">The sequence shown here is derived from an EMBL/GenBank/DDBJ whole genome shotgun (WGS) entry which is preliminary data.</text>
</comment>
<dbReference type="InterPro" id="IPR029058">
    <property type="entry name" value="AB_hydrolase_fold"/>
</dbReference>
<dbReference type="GeneID" id="63714281"/>
<dbReference type="InParanoid" id="A0A151GTV2"/>
<feature type="chain" id="PRO_5007358744" description="Carboxylic ester hydrolase" evidence="3">
    <location>
        <begin position="19"/>
        <end position="535"/>
    </location>
</feature>
<dbReference type="STRING" id="98403.A0A151GTV2"/>